<proteinExistence type="predicted"/>
<dbReference type="PROSITE" id="PS50879">
    <property type="entry name" value="RNASE_H_1"/>
    <property type="match status" value="1"/>
</dbReference>
<dbReference type="InterPro" id="IPR012337">
    <property type="entry name" value="RNaseH-like_sf"/>
</dbReference>
<dbReference type="EMBL" id="MGAI01000017">
    <property type="protein sequence ID" value="OGK45039.1"/>
    <property type="molecule type" value="Genomic_DNA"/>
</dbReference>
<protein>
    <recommendedName>
        <fullName evidence="1">RNase H type-1 domain-containing protein</fullName>
    </recommendedName>
</protein>
<gene>
    <name evidence="2" type="ORF">A3B40_01335</name>
</gene>
<dbReference type="PANTHER" id="PTHR46387">
    <property type="entry name" value="POLYNUCLEOTIDYL TRANSFERASE, RIBONUCLEASE H-LIKE SUPERFAMILY PROTEIN"/>
    <property type="match status" value="1"/>
</dbReference>
<feature type="domain" description="RNase H type-1" evidence="1">
    <location>
        <begin position="1"/>
        <end position="133"/>
    </location>
</feature>
<dbReference type="SUPFAM" id="SSF53098">
    <property type="entry name" value="Ribonuclease H-like"/>
    <property type="match status" value="1"/>
</dbReference>
<organism evidence="2 3">
    <name type="scientific">Candidatus Roizmanbacteria bacterium RIFCSPLOWO2_01_FULL_37_16</name>
    <dbReference type="NCBI Taxonomy" id="1802058"/>
    <lineage>
        <taxon>Bacteria</taxon>
        <taxon>Candidatus Roizmaniibacteriota</taxon>
    </lineage>
</organism>
<dbReference type="InterPro" id="IPR002156">
    <property type="entry name" value="RNaseH_domain"/>
</dbReference>
<evidence type="ECO:0000259" key="1">
    <source>
        <dbReference type="PROSITE" id="PS50879"/>
    </source>
</evidence>
<dbReference type="CDD" id="cd09279">
    <property type="entry name" value="RNase_HI_like"/>
    <property type="match status" value="1"/>
</dbReference>
<accession>A0A1F7INV6</accession>
<dbReference type="AlphaFoldDB" id="A0A1F7INV6"/>
<comment type="caution">
    <text evidence="2">The sequence shown here is derived from an EMBL/GenBank/DDBJ whole genome shotgun (WGS) entry which is preliminary data.</text>
</comment>
<dbReference type="Proteomes" id="UP000178040">
    <property type="component" value="Unassembled WGS sequence"/>
</dbReference>
<dbReference type="GO" id="GO:0004523">
    <property type="term" value="F:RNA-DNA hybrid ribonuclease activity"/>
    <property type="evidence" value="ECO:0007669"/>
    <property type="project" value="InterPro"/>
</dbReference>
<reference evidence="2 3" key="1">
    <citation type="journal article" date="2016" name="Nat. Commun.">
        <title>Thousands of microbial genomes shed light on interconnected biogeochemical processes in an aquifer system.</title>
        <authorList>
            <person name="Anantharaman K."/>
            <person name="Brown C.T."/>
            <person name="Hug L.A."/>
            <person name="Sharon I."/>
            <person name="Castelle C.J."/>
            <person name="Probst A.J."/>
            <person name="Thomas B.C."/>
            <person name="Singh A."/>
            <person name="Wilkins M.J."/>
            <person name="Karaoz U."/>
            <person name="Brodie E.L."/>
            <person name="Williams K.H."/>
            <person name="Hubbard S.S."/>
            <person name="Banfield J.F."/>
        </authorList>
    </citation>
    <scope>NUCLEOTIDE SEQUENCE [LARGE SCALE GENOMIC DNA]</scope>
</reference>
<dbReference type="Gene3D" id="3.30.420.10">
    <property type="entry name" value="Ribonuclease H-like superfamily/Ribonuclease H"/>
    <property type="match status" value="1"/>
</dbReference>
<sequence length="135" mass="15659">MELKIYTDGGSINNPGPAAISFLVYKNSKPLKQFSTKIGINTNNFAEYKALMSAMEWVRENIKEDYSKIIVFSDSNLMVNQLNGLYKVKNTVIRDFIIKIRVLEQEINKPVFYQYIPREKNWLADSLVKKALQNF</sequence>
<dbReference type="Pfam" id="PF00075">
    <property type="entry name" value="RNase_H"/>
    <property type="match status" value="1"/>
</dbReference>
<name>A0A1F7INV6_9BACT</name>
<dbReference type="GO" id="GO:0003676">
    <property type="term" value="F:nucleic acid binding"/>
    <property type="evidence" value="ECO:0007669"/>
    <property type="project" value="InterPro"/>
</dbReference>
<dbReference type="PANTHER" id="PTHR46387:SF2">
    <property type="entry name" value="RIBONUCLEASE HI"/>
    <property type="match status" value="1"/>
</dbReference>
<evidence type="ECO:0000313" key="2">
    <source>
        <dbReference type="EMBL" id="OGK45039.1"/>
    </source>
</evidence>
<dbReference type="InterPro" id="IPR036397">
    <property type="entry name" value="RNaseH_sf"/>
</dbReference>
<evidence type="ECO:0000313" key="3">
    <source>
        <dbReference type="Proteomes" id="UP000178040"/>
    </source>
</evidence>